<organism evidence="2">
    <name type="scientific">Ananas comosus var. bracteatus</name>
    <name type="common">red pineapple</name>
    <dbReference type="NCBI Taxonomy" id="296719"/>
    <lineage>
        <taxon>Eukaryota</taxon>
        <taxon>Viridiplantae</taxon>
        <taxon>Streptophyta</taxon>
        <taxon>Embryophyta</taxon>
        <taxon>Tracheophyta</taxon>
        <taxon>Spermatophyta</taxon>
        <taxon>Magnoliopsida</taxon>
        <taxon>Liliopsida</taxon>
        <taxon>Poales</taxon>
        <taxon>Bromeliaceae</taxon>
        <taxon>Bromelioideae</taxon>
        <taxon>Ananas</taxon>
    </lineage>
</organism>
<reference evidence="2" key="1">
    <citation type="submission" date="2020-07" db="EMBL/GenBank/DDBJ databases">
        <authorList>
            <person name="Lin J."/>
        </authorList>
    </citation>
    <scope>NUCLEOTIDE SEQUENCE</scope>
</reference>
<protein>
    <submittedName>
        <fullName evidence="2">Uncharacterized protein</fullName>
    </submittedName>
</protein>
<accession>A0A6V7Q118</accession>
<dbReference type="EMBL" id="LR862131">
    <property type="protein sequence ID" value="CAD1836721.1"/>
    <property type="molecule type" value="Genomic_DNA"/>
</dbReference>
<feature type="compositionally biased region" description="Polar residues" evidence="1">
    <location>
        <begin position="55"/>
        <end position="67"/>
    </location>
</feature>
<feature type="region of interest" description="Disordered" evidence="1">
    <location>
        <begin position="55"/>
        <end position="75"/>
    </location>
</feature>
<proteinExistence type="predicted"/>
<dbReference type="AlphaFoldDB" id="A0A6V7Q118"/>
<name>A0A6V7Q118_ANACO</name>
<evidence type="ECO:0000256" key="1">
    <source>
        <dbReference type="SAM" id="MobiDB-lite"/>
    </source>
</evidence>
<evidence type="ECO:0000313" key="2">
    <source>
        <dbReference type="EMBL" id="CAD1836721.1"/>
    </source>
</evidence>
<sequence>MHIERSFLCSLTLKYYSLLPFLLGKRGGGSDRQESIKVTALASINLPRLPLLSRASNGKNQATSLAGTKQKEEGPDSNQYYYYHHLHPYCLPDYFRSLCGLQALEQCVGICYGELN</sequence>
<gene>
    <name evidence="2" type="ORF">CB5_LOCUS19932</name>
</gene>